<keyword evidence="4" id="KW-1003">Cell membrane</keyword>
<dbReference type="InterPro" id="IPR051045">
    <property type="entry name" value="TonB-dependent_transducer"/>
</dbReference>
<accession>A0A4R2KU28</accession>
<dbReference type="NCBIfam" id="TIGR01352">
    <property type="entry name" value="tonB_Cterm"/>
    <property type="match status" value="1"/>
</dbReference>
<dbReference type="GO" id="GO:0015031">
    <property type="term" value="P:protein transport"/>
    <property type="evidence" value="ECO:0007669"/>
    <property type="project" value="UniProtKB-KW"/>
</dbReference>
<evidence type="ECO:0000256" key="3">
    <source>
        <dbReference type="ARBA" id="ARBA00022448"/>
    </source>
</evidence>
<feature type="domain" description="TonB C-terminal" evidence="12">
    <location>
        <begin position="160"/>
        <end position="257"/>
    </location>
</feature>
<dbReference type="Gene3D" id="3.30.1150.10">
    <property type="match status" value="1"/>
</dbReference>
<keyword evidence="5" id="KW-0997">Cell inner membrane</keyword>
<organism evidence="13 14">
    <name type="scientific">Chromatocurvus halotolerans</name>
    <dbReference type="NCBI Taxonomy" id="1132028"/>
    <lineage>
        <taxon>Bacteria</taxon>
        <taxon>Pseudomonadati</taxon>
        <taxon>Pseudomonadota</taxon>
        <taxon>Gammaproteobacteria</taxon>
        <taxon>Cellvibrionales</taxon>
        <taxon>Halieaceae</taxon>
        <taxon>Chromatocurvus</taxon>
    </lineage>
</organism>
<evidence type="ECO:0000256" key="5">
    <source>
        <dbReference type="ARBA" id="ARBA00022519"/>
    </source>
</evidence>
<dbReference type="GO" id="GO:0043213">
    <property type="term" value="P:bacteriocin transport"/>
    <property type="evidence" value="ECO:0007669"/>
    <property type="project" value="InterPro"/>
</dbReference>
<proteinExistence type="inferred from homology"/>
<protein>
    <submittedName>
        <fullName evidence="13">Cell division and transport-associated protein TolA</fullName>
    </submittedName>
</protein>
<dbReference type="GO" id="GO:0005886">
    <property type="term" value="C:plasma membrane"/>
    <property type="evidence" value="ECO:0007669"/>
    <property type="project" value="UniProtKB-SubCell"/>
</dbReference>
<dbReference type="PROSITE" id="PS52015">
    <property type="entry name" value="TONB_CTD"/>
    <property type="match status" value="1"/>
</dbReference>
<dbReference type="InterPro" id="IPR014161">
    <property type="entry name" value="Tol-Pal_TolA"/>
</dbReference>
<evidence type="ECO:0000313" key="14">
    <source>
        <dbReference type="Proteomes" id="UP000294980"/>
    </source>
</evidence>
<evidence type="ECO:0000256" key="2">
    <source>
        <dbReference type="ARBA" id="ARBA00006555"/>
    </source>
</evidence>
<dbReference type="InterPro" id="IPR006260">
    <property type="entry name" value="TonB/TolA_C"/>
</dbReference>
<dbReference type="OrthoDB" id="9779830at2"/>
<dbReference type="AlphaFoldDB" id="A0A4R2KU28"/>
<keyword evidence="6 11" id="KW-0812">Transmembrane</keyword>
<evidence type="ECO:0000256" key="9">
    <source>
        <dbReference type="ARBA" id="ARBA00023136"/>
    </source>
</evidence>
<keyword evidence="8 11" id="KW-1133">Transmembrane helix</keyword>
<evidence type="ECO:0000256" key="6">
    <source>
        <dbReference type="ARBA" id="ARBA00022692"/>
    </source>
</evidence>
<keyword evidence="3" id="KW-0813">Transport</keyword>
<sequence length="257" mass="28076">MNLSVLTDYLPDWLAPSVATFCLHLLVVFLLLSRWESSDSDRVIQARKITPEIINAKLVSIDEFRAKPAPKAPPKQPARTQPAAPKKQAAPSKPAPAPQSKPAAQKKPAETRRSEPAAAPAKEPEPQLDANALAELSRRQLSESMAAESAAEVAVTAEEMAASYAALIQRAVIGYWSRPPSARNGMEVLLSVQLIPSGDVISVSVVKSSGNAAFDRSAINAVERAGSFPELKNLPIREFEKSFRRFRLLFRPEDLRY</sequence>
<comment type="subcellular location">
    <subcellularLocation>
        <location evidence="1">Cell inner membrane</location>
        <topology evidence="1">Single-pass membrane protein</topology>
        <orientation evidence="1">Periplasmic side</orientation>
    </subcellularLocation>
</comment>
<name>A0A4R2KU28_9GAMM</name>
<keyword evidence="13" id="KW-0132">Cell division</keyword>
<keyword evidence="14" id="KW-1185">Reference proteome</keyword>
<keyword evidence="9 11" id="KW-0472">Membrane</keyword>
<dbReference type="NCBIfam" id="TIGR02794">
    <property type="entry name" value="tolA_full"/>
    <property type="match status" value="1"/>
</dbReference>
<dbReference type="InterPro" id="IPR037682">
    <property type="entry name" value="TonB_C"/>
</dbReference>
<dbReference type="GO" id="GO:0019534">
    <property type="term" value="F:toxin transmembrane transporter activity"/>
    <property type="evidence" value="ECO:0007669"/>
    <property type="project" value="InterPro"/>
</dbReference>
<comment type="similarity">
    <text evidence="2">Belongs to the TonB family.</text>
</comment>
<dbReference type="EMBL" id="SLWX01000003">
    <property type="protein sequence ID" value="TCO77303.1"/>
    <property type="molecule type" value="Genomic_DNA"/>
</dbReference>
<feature type="transmembrane region" description="Helical" evidence="11">
    <location>
        <begin position="13"/>
        <end position="32"/>
    </location>
</feature>
<dbReference type="GO" id="GO:0051301">
    <property type="term" value="P:cell division"/>
    <property type="evidence" value="ECO:0007669"/>
    <property type="project" value="UniProtKB-KW"/>
</dbReference>
<gene>
    <name evidence="13" type="ORF">EV688_103319</name>
</gene>
<evidence type="ECO:0000313" key="13">
    <source>
        <dbReference type="EMBL" id="TCO77303.1"/>
    </source>
</evidence>
<evidence type="ECO:0000256" key="1">
    <source>
        <dbReference type="ARBA" id="ARBA00004383"/>
    </source>
</evidence>
<evidence type="ECO:0000259" key="12">
    <source>
        <dbReference type="PROSITE" id="PS52015"/>
    </source>
</evidence>
<dbReference type="PANTHER" id="PTHR33446">
    <property type="entry name" value="PROTEIN TONB-RELATED"/>
    <property type="match status" value="1"/>
</dbReference>
<reference evidence="13 14" key="1">
    <citation type="submission" date="2019-03" db="EMBL/GenBank/DDBJ databases">
        <title>Genomic Encyclopedia of Type Strains, Phase IV (KMG-IV): sequencing the most valuable type-strain genomes for metagenomic binning, comparative biology and taxonomic classification.</title>
        <authorList>
            <person name="Goeker M."/>
        </authorList>
    </citation>
    <scope>NUCLEOTIDE SEQUENCE [LARGE SCALE GENOMIC DNA]</scope>
    <source>
        <strain evidence="13 14">DSM 23344</strain>
    </source>
</reference>
<keyword evidence="13" id="KW-0131">Cell cycle</keyword>
<evidence type="ECO:0000256" key="10">
    <source>
        <dbReference type="SAM" id="MobiDB-lite"/>
    </source>
</evidence>
<feature type="region of interest" description="Disordered" evidence="10">
    <location>
        <begin position="65"/>
        <end position="128"/>
    </location>
</feature>
<feature type="compositionally biased region" description="Low complexity" evidence="10">
    <location>
        <begin position="77"/>
        <end position="92"/>
    </location>
</feature>
<dbReference type="RefSeq" id="WP_117316969.1">
    <property type="nucleotide sequence ID" value="NZ_QQSW01000007.1"/>
</dbReference>
<dbReference type="SUPFAM" id="SSF74653">
    <property type="entry name" value="TolA/TonB C-terminal domain"/>
    <property type="match status" value="1"/>
</dbReference>
<evidence type="ECO:0000256" key="11">
    <source>
        <dbReference type="SAM" id="Phobius"/>
    </source>
</evidence>
<evidence type="ECO:0000256" key="8">
    <source>
        <dbReference type="ARBA" id="ARBA00022989"/>
    </source>
</evidence>
<dbReference type="Proteomes" id="UP000294980">
    <property type="component" value="Unassembled WGS sequence"/>
</dbReference>
<keyword evidence="7" id="KW-0653">Protein transport</keyword>
<comment type="caution">
    <text evidence="13">The sequence shown here is derived from an EMBL/GenBank/DDBJ whole genome shotgun (WGS) entry which is preliminary data.</text>
</comment>
<dbReference type="Pfam" id="PF13103">
    <property type="entry name" value="TonB_2"/>
    <property type="match status" value="1"/>
</dbReference>
<evidence type="ECO:0000256" key="4">
    <source>
        <dbReference type="ARBA" id="ARBA00022475"/>
    </source>
</evidence>
<evidence type="ECO:0000256" key="7">
    <source>
        <dbReference type="ARBA" id="ARBA00022927"/>
    </source>
</evidence>